<feature type="transmembrane region" description="Helical" evidence="1">
    <location>
        <begin position="97"/>
        <end position="120"/>
    </location>
</feature>
<feature type="transmembrane region" description="Helical" evidence="1">
    <location>
        <begin position="59"/>
        <end position="85"/>
    </location>
</feature>
<keyword evidence="3" id="KW-1185">Reference proteome</keyword>
<accession>A0A0W1R9I5</accession>
<keyword evidence="1" id="KW-0812">Transmembrane</keyword>
<keyword evidence="1" id="KW-0472">Membrane</keyword>
<sequence length="136" mass="13996">MGLVMQFVMNAMPLIGALVGQPTVVGGWLLHLVISVVFALAFAAIVTRTSLSRYGRTTLGMVGLGLAYGAVLTVVAGWFALPIWANAVGAGPLPVPMVVPMGIVTHLLYGAVLGGVYAVARGTTESKPTDEAKMTA</sequence>
<proteinExistence type="predicted"/>
<gene>
    <name evidence="2" type="ORF">AUR64_11025</name>
</gene>
<dbReference type="EMBL" id="LOPU01000018">
    <property type="protein sequence ID" value="KTG10120.1"/>
    <property type="molecule type" value="Genomic_DNA"/>
</dbReference>
<protein>
    <recommendedName>
        <fullName evidence="4">Histidine kinase</fullName>
    </recommendedName>
</protein>
<keyword evidence="1" id="KW-1133">Transmembrane helix</keyword>
<organism evidence="2 3">
    <name type="scientific">Haloprofundus marisrubri</name>
    <dbReference type="NCBI Taxonomy" id="1514971"/>
    <lineage>
        <taxon>Archaea</taxon>
        <taxon>Methanobacteriati</taxon>
        <taxon>Methanobacteriota</taxon>
        <taxon>Stenosarchaea group</taxon>
        <taxon>Halobacteria</taxon>
        <taxon>Halobacteriales</taxon>
        <taxon>Haloferacaceae</taxon>
        <taxon>Haloprofundus</taxon>
    </lineage>
</organism>
<comment type="caution">
    <text evidence="2">The sequence shown here is derived from an EMBL/GenBank/DDBJ whole genome shotgun (WGS) entry which is preliminary data.</text>
</comment>
<evidence type="ECO:0000256" key="1">
    <source>
        <dbReference type="SAM" id="Phobius"/>
    </source>
</evidence>
<reference evidence="2 3" key="1">
    <citation type="submission" date="2015-12" db="EMBL/GenBank/DDBJ databases">
        <title>Haloprofundus marisrubri gen. nov., sp. nov., an extremely halophilic archaeon isolated from the Discovery deep brine-seawater interface in the Red Sea.</title>
        <authorList>
            <person name="Zhang G."/>
            <person name="Stingl U."/>
            <person name="Rashid M."/>
        </authorList>
    </citation>
    <scope>NUCLEOTIDE SEQUENCE [LARGE SCALE GENOMIC DNA]</scope>
    <source>
        <strain evidence="2 3">SB9</strain>
    </source>
</reference>
<dbReference type="AlphaFoldDB" id="A0A0W1R9I5"/>
<evidence type="ECO:0000313" key="3">
    <source>
        <dbReference type="Proteomes" id="UP000054387"/>
    </source>
</evidence>
<dbReference type="Proteomes" id="UP000054387">
    <property type="component" value="Unassembled WGS sequence"/>
</dbReference>
<evidence type="ECO:0008006" key="4">
    <source>
        <dbReference type="Google" id="ProtNLM"/>
    </source>
</evidence>
<feature type="transmembrane region" description="Helical" evidence="1">
    <location>
        <begin position="28"/>
        <end position="47"/>
    </location>
</feature>
<dbReference type="STRING" id="1514971.AUR64_11025"/>
<evidence type="ECO:0000313" key="2">
    <source>
        <dbReference type="EMBL" id="KTG10120.1"/>
    </source>
</evidence>
<name>A0A0W1R9I5_9EURY</name>